<keyword evidence="3" id="KW-0732">Signal</keyword>
<dbReference type="Gene3D" id="2.40.420.20">
    <property type="match status" value="1"/>
</dbReference>
<protein>
    <submittedName>
        <fullName evidence="5">Efflux RND transporter periplasmic adaptor subunit</fullName>
    </submittedName>
</protein>
<organism evidence="5 6">
    <name type="scientific">Fusobacterium simiae</name>
    <dbReference type="NCBI Taxonomy" id="855"/>
    <lineage>
        <taxon>Bacteria</taxon>
        <taxon>Fusobacteriati</taxon>
        <taxon>Fusobacteriota</taxon>
        <taxon>Fusobacteriia</taxon>
        <taxon>Fusobacteriales</taxon>
        <taxon>Fusobacteriaceae</taxon>
        <taxon>Fusobacterium</taxon>
    </lineage>
</organism>
<dbReference type="Gene3D" id="1.10.287.470">
    <property type="entry name" value="Helix hairpin bin"/>
    <property type="match status" value="1"/>
</dbReference>
<dbReference type="RefSeq" id="WP_265151840.1">
    <property type="nucleotide sequence ID" value="NZ_JAOXXL010000007.1"/>
</dbReference>
<evidence type="ECO:0000259" key="4">
    <source>
        <dbReference type="Pfam" id="PF25954"/>
    </source>
</evidence>
<evidence type="ECO:0000256" key="3">
    <source>
        <dbReference type="SAM" id="SignalP"/>
    </source>
</evidence>
<feature type="domain" description="CusB-like beta-barrel" evidence="4">
    <location>
        <begin position="230"/>
        <end position="290"/>
    </location>
</feature>
<dbReference type="EMBL" id="JAOXXL010000007">
    <property type="protein sequence ID" value="MCY7007754.1"/>
    <property type="molecule type" value="Genomic_DNA"/>
</dbReference>
<evidence type="ECO:0000256" key="2">
    <source>
        <dbReference type="SAM" id="MobiDB-lite"/>
    </source>
</evidence>
<evidence type="ECO:0000313" key="6">
    <source>
        <dbReference type="Proteomes" id="UP001062738"/>
    </source>
</evidence>
<evidence type="ECO:0000313" key="5">
    <source>
        <dbReference type="EMBL" id="MCY7007754.1"/>
    </source>
</evidence>
<feature type="signal peptide" evidence="3">
    <location>
        <begin position="1"/>
        <end position="22"/>
    </location>
</feature>
<name>A0ABT4DGN8_FUSSI</name>
<accession>A0ABT4DGN8</accession>
<reference evidence="5" key="1">
    <citation type="submission" date="2022-09" db="EMBL/GenBank/DDBJ databases">
        <authorList>
            <person name="Zoaiter M."/>
        </authorList>
    </citation>
    <scope>NUCLEOTIDE SEQUENCE</scope>
    <source>
        <strain evidence="5">DSM 19848</strain>
    </source>
</reference>
<comment type="caution">
    <text evidence="5">The sequence shown here is derived from an EMBL/GenBank/DDBJ whole genome shotgun (WGS) entry which is preliminary data.</text>
</comment>
<dbReference type="Gene3D" id="2.40.30.170">
    <property type="match status" value="1"/>
</dbReference>
<comment type="similarity">
    <text evidence="1">Belongs to the membrane fusion protein (MFP) (TC 8.A.1) family.</text>
</comment>
<dbReference type="InterPro" id="IPR006143">
    <property type="entry name" value="RND_pump_MFP"/>
</dbReference>
<dbReference type="SUPFAM" id="SSF111369">
    <property type="entry name" value="HlyD-like secretion proteins"/>
    <property type="match status" value="1"/>
</dbReference>
<feature type="chain" id="PRO_5045563807" evidence="3">
    <location>
        <begin position="23"/>
        <end position="373"/>
    </location>
</feature>
<dbReference type="PANTHER" id="PTHR30469">
    <property type="entry name" value="MULTIDRUG RESISTANCE PROTEIN MDTA"/>
    <property type="match status" value="1"/>
</dbReference>
<evidence type="ECO:0000256" key="1">
    <source>
        <dbReference type="ARBA" id="ARBA00009477"/>
    </source>
</evidence>
<dbReference type="NCBIfam" id="TIGR01730">
    <property type="entry name" value="RND_mfp"/>
    <property type="match status" value="1"/>
</dbReference>
<dbReference type="Gene3D" id="2.40.50.100">
    <property type="match status" value="1"/>
</dbReference>
<keyword evidence="6" id="KW-1185">Reference proteome</keyword>
<feature type="compositionally biased region" description="Polar residues" evidence="2">
    <location>
        <begin position="26"/>
        <end position="40"/>
    </location>
</feature>
<dbReference type="PANTHER" id="PTHR30469:SF33">
    <property type="entry name" value="SLR1207 PROTEIN"/>
    <property type="match status" value="1"/>
</dbReference>
<dbReference type="PROSITE" id="PS51257">
    <property type="entry name" value="PROKAR_LIPOPROTEIN"/>
    <property type="match status" value="1"/>
</dbReference>
<gene>
    <name evidence="5" type="ORF">OCK72_03685</name>
</gene>
<sequence>MKKILGIILAASLLLVACGKSKDETNANNDTKQQESTATTDEQRAVKSVEVAEVKTREMSKLFDSSSVWEPLAKVDFSTDKGGTVQKIYKKNGEVVKKGEIVVKLSDAQTEADFLQAKANYVSATSNYNIARNNYQKFKTLYDKQLISYLEFSNYEASYTSAQGNLEVAKAAYMNAQDSYNKLIARAEINGVVGNLFIKEGNDIAAKETLFTILNDSQMQSYVGIAPEAISKVKIGDDIKVRIDALGKDYIAKISELNPIADSTTKNFRVKLVLNNPNEEIKDGMFGNVVIPVGQSSVLSIEDEAIVTRDLVNYVFKYENGKVKQIEVKVGATNLPYTEISSPEIKEGDKIVVKGLFGLQDNDNVEIKNGVNK</sequence>
<proteinExistence type="inferred from homology"/>
<dbReference type="Proteomes" id="UP001062738">
    <property type="component" value="Unassembled WGS sequence"/>
</dbReference>
<dbReference type="InterPro" id="IPR058792">
    <property type="entry name" value="Beta-barrel_RND_2"/>
</dbReference>
<dbReference type="Pfam" id="PF25954">
    <property type="entry name" value="Beta-barrel_RND_2"/>
    <property type="match status" value="1"/>
</dbReference>
<feature type="region of interest" description="Disordered" evidence="2">
    <location>
        <begin position="24"/>
        <end position="44"/>
    </location>
</feature>